<evidence type="ECO:0000313" key="2">
    <source>
        <dbReference type="EMBL" id="KAG5462051.1"/>
    </source>
</evidence>
<dbReference type="AlphaFoldDB" id="A0A8H8DKU0"/>
<keyword evidence="3" id="KW-1185">Reference proteome</keyword>
<dbReference type="Proteomes" id="UP000673691">
    <property type="component" value="Unassembled WGS sequence"/>
</dbReference>
<name>A0A8H8DKU0_9FUNG</name>
<protein>
    <recommendedName>
        <fullName evidence="1">Retrovirus-related Pol polyprotein from transposon TNT 1-94-like beta-barrel domain-containing protein</fullName>
    </recommendedName>
</protein>
<evidence type="ECO:0000313" key="3">
    <source>
        <dbReference type="Proteomes" id="UP000673691"/>
    </source>
</evidence>
<gene>
    <name evidence="2" type="ORF">BJ554DRAFT_5665</name>
</gene>
<dbReference type="EMBL" id="JAEFCI010002711">
    <property type="protein sequence ID" value="KAG5462051.1"/>
    <property type="molecule type" value="Genomic_DNA"/>
</dbReference>
<feature type="domain" description="Retrovirus-related Pol polyprotein from transposon TNT 1-94-like beta-barrel" evidence="1">
    <location>
        <begin position="300"/>
        <end position="374"/>
    </location>
</feature>
<dbReference type="OrthoDB" id="7920740at2759"/>
<accession>A0A8H8DKU0</accession>
<dbReference type="InterPro" id="IPR054722">
    <property type="entry name" value="PolX-like_BBD"/>
</dbReference>
<feature type="non-terminal residue" evidence="2">
    <location>
        <position position="1"/>
    </location>
</feature>
<reference evidence="2 3" key="1">
    <citation type="journal article" name="Sci. Rep.">
        <title>Genome-scale phylogenetic analyses confirm Olpidium as the closest living zoosporic fungus to the non-flagellated, terrestrial fungi.</title>
        <authorList>
            <person name="Chang Y."/>
            <person name="Rochon D."/>
            <person name="Sekimoto S."/>
            <person name="Wang Y."/>
            <person name="Chovatia M."/>
            <person name="Sandor L."/>
            <person name="Salamov A."/>
            <person name="Grigoriev I.V."/>
            <person name="Stajich J.E."/>
            <person name="Spatafora J.W."/>
        </authorList>
    </citation>
    <scope>NUCLEOTIDE SEQUENCE [LARGE SCALE GENOMIC DNA]</scope>
    <source>
        <strain evidence="2">S191</strain>
    </source>
</reference>
<organism evidence="2 3">
    <name type="scientific">Olpidium bornovanus</name>
    <dbReference type="NCBI Taxonomy" id="278681"/>
    <lineage>
        <taxon>Eukaryota</taxon>
        <taxon>Fungi</taxon>
        <taxon>Fungi incertae sedis</taxon>
        <taxon>Olpidiomycota</taxon>
        <taxon>Olpidiomycotina</taxon>
        <taxon>Olpidiomycetes</taxon>
        <taxon>Olpidiales</taxon>
        <taxon>Olpidiaceae</taxon>
        <taxon>Olpidium</taxon>
    </lineage>
</organism>
<sequence>AREVHSAQVSKETRRSKLRQALCARVKSEEGSWHPARAGHPRTQAPSWRIRAFPREASALPVALLGPWPPPPITRDSADATSHYSRVKQALNKVRYERSKILLAPATSPETASSAVPPCPLRTPAPLFAISPPARRPIPAAACWRGVRHVRGCGEPVLRGPRAGCPVPRCEPSAQKPARFCPAGSGRACEHGGPPPRRLWPGGCRCQKSEPDRCHLPSPVGGFARRQDSAELLTPTLPFSDGVQVHLASFASQPREGACRFNIETFAEEGGSRHIRPCRGPLILHGRCARARSGRYPKIIIDSGATDHMLTSPAGFTGSRQEDIPIEVADGQTVHAVAPADISLTTPSGLMTLERAPHVRDLAVSLFSISRACDHHATVFFTKDSATIRDEITGPVLATGAREDNLYILDLAASDLPSHTGAYTRAARLIASLSVWHQRLAHLNYSPLRKLASASKFCAFPSRRRLTQTQPLTAKLVTKGKLLKLATP</sequence>
<dbReference type="Pfam" id="PF22936">
    <property type="entry name" value="Pol_BBD"/>
    <property type="match status" value="1"/>
</dbReference>
<evidence type="ECO:0000259" key="1">
    <source>
        <dbReference type="Pfam" id="PF22936"/>
    </source>
</evidence>
<comment type="caution">
    <text evidence="2">The sequence shown here is derived from an EMBL/GenBank/DDBJ whole genome shotgun (WGS) entry which is preliminary data.</text>
</comment>
<proteinExistence type="predicted"/>